<feature type="region of interest" description="Disordered" evidence="1">
    <location>
        <begin position="258"/>
        <end position="280"/>
    </location>
</feature>
<reference evidence="3" key="1">
    <citation type="journal article" date="2019" name="Int. J. Syst. Evol. Microbiol.">
        <title>The Global Catalogue of Microorganisms (GCM) 10K type strain sequencing project: providing services to taxonomists for standard genome sequencing and annotation.</title>
        <authorList>
            <consortium name="The Broad Institute Genomics Platform"/>
            <consortium name="The Broad Institute Genome Sequencing Center for Infectious Disease"/>
            <person name="Wu L."/>
            <person name="Ma J."/>
        </authorList>
    </citation>
    <scope>NUCLEOTIDE SEQUENCE [LARGE SCALE GENOMIC DNA]</scope>
    <source>
        <strain evidence="3">CCUG 62763</strain>
    </source>
</reference>
<feature type="compositionally biased region" description="Low complexity" evidence="1">
    <location>
        <begin position="20"/>
        <end position="29"/>
    </location>
</feature>
<accession>A0ABV9LQ74</accession>
<name>A0ABV9LQ74_9ACTN</name>
<dbReference type="EMBL" id="JBHSGR010000034">
    <property type="protein sequence ID" value="MFC4696036.1"/>
    <property type="molecule type" value="Genomic_DNA"/>
</dbReference>
<organism evidence="2 3">
    <name type="scientific">Geodermatophilus arenarius</name>
    <dbReference type="NCBI Taxonomy" id="1137990"/>
    <lineage>
        <taxon>Bacteria</taxon>
        <taxon>Bacillati</taxon>
        <taxon>Actinomycetota</taxon>
        <taxon>Actinomycetes</taxon>
        <taxon>Geodermatophilales</taxon>
        <taxon>Geodermatophilaceae</taxon>
        <taxon>Geodermatophilus</taxon>
    </lineage>
</organism>
<dbReference type="SUPFAM" id="SSF55469">
    <property type="entry name" value="FMN-dependent nitroreductase-like"/>
    <property type="match status" value="2"/>
</dbReference>
<dbReference type="RefSeq" id="WP_387993990.1">
    <property type="nucleotide sequence ID" value="NZ_JBHSGR010000034.1"/>
</dbReference>
<gene>
    <name evidence="2" type="ORF">ACFO3M_21735</name>
</gene>
<protein>
    <submittedName>
        <fullName evidence="2">Uncharacterized protein</fullName>
    </submittedName>
</protein>
<evidence type="ECO:0000313" key="2">
    <source>
        <dbReference type="EMBL" id="MFC4696036.1"/>
    </source>
</evidence>
<keyword evidence="3" id="KW-1185">Reference proteome</keyword>
<evidence type="ECO:0000313" key="3">
    <source>
        <dbReference type="Proteomes" id="UP001596025"/>
    </source>
</evidence>
<dbReference type="Gene3D" id="3.40.109.10">
    <property type="entry name" value="NADH Oxidase"/>
    <property type="match status" value="1"/>
</dbReference>
<feature type="compositionally biased region" description="Pro residues" evidence="1">
    <location>
        <begin position="9"/>
        <end position="19"/>
    </location>
</feature>
<sequence length="280" mass="29861">MARRAALPDLPPPRVPRPPLEAAADAAGRAPAVHGAQPWRAVLHPGRLELVADLPRQLAVPDPVGRARARSVGAALFDARVALAAAGSAVRVDRLPDPTDPGVVAVLRPVDGPPDPVLAALSPAVRRGHADPRRLEADRVPEDVLRLLVAAAAAEETVLVPVTREEHLRLVARLAQQAGRGPAPDTDRTLVVLATHRDDLRAWLRCGEALERVLLELTARGWGGEPLPRLVEVPVTRTQLRSALSWDAHPQVVLRTGRAPVPAPTPRRPVPDGHGGTTWV</sequence>
<dbReference type="Proteomes" id="UP001596025">
    <property type="component" value="Unassembled WGS sequence"/>
</dbReference>
<proteinExistence type="predicted"/>
<comment type="caution">
    <text evidence="2">The sequence shown here is derived from an EMBL/GenBank/DDBJ whole genome shotgun (WGS) entry which is preliminary data.</text>
</comment>
<feature type="region of interest" description="Disordered" evidence="1">
    <location>
        <begin position="1"/>
        <end position="29"/>
    </location>
</feature>
<dbReference type="InterPro" id="IPR000415">
    <property type="entry name" value="Nitroreductase-like"/>
</dbReference>
<evidence type="ECO:0000256" key="1">
    <source>
        <dbReference type="SAM" id="MobiDB-lite"/>
    </source>
</evidence>